<evidence type="ECO:0000313" key="2">
    <source>
        <dbReference type="Proteomes" id="UP000250235"/>
    </source>
</evidence>
<organism evidence="1 2">
    <name type="scientific">Dorcoceras hygrometricum</name>
    <dbReference type="NCBI Taxonomy" id="472368"/>
    <lineage>
        <taxon>Eukaryota</taxon>
        <taxon>Viridiplantae</taxon>
        <taxon>Streptophyta</taxon>
        <taxon>Embryophyta</taxon>
        <taxon>Tracheophyta</taxon>
        <taxon>Spermatophyta</taxon>
        <taxon>Magnoliopsida</taxon>
        <taxon>eudicotyledons</taxon>
        <taxon>Gunneridae</taxon>
        <taxon>Pentapetalae</taxon>
        <taxon>asterids</taxon>
        <taxon>lamiids</taxon>
        <taxon>Lamiales</taxon>
        <taxon>Gesneriaceae</taxon>
        <taxon>Didymocarpoideae</taxon>
        <taxon>Trichosporeae</taxon>
        <taxon>Loxocarpinae</taxon>
        <taxon>Dorcoceras</taxon>
    </lineage>
</organism>
<dbReference type="Proteomes" id="UP000250235">
    <property type="component" value="Unassembled WGS sequence"/>
</dbReference>
<accession>A0A2Z7BV19</accession>
<name>A0A2Z7BV19_9LAMI</name>
<dbReference type="EMBL" id="KV001984">
    <property type="protein sequence ID" value="KZV38289.1"/>
    <property type="molecule type" value="Genomic_DNA"/>
</dbReference>
<sequence length="222" mass="25366">MGIDQLRFQSVQLLPEDPANGQRRPKQHKSRKRIRDLECTIVYVRCDSGYDGYHETHLIVTVHSELVPSRLGRQNEDKTLTTTNWFFQALSVIPRGSWGDVVRRFTMIRWESPSAITARWFLDTTNQSISTPMIALYLSGTTHLSVGHNVALSQYATSTDLTRHRNYSLLKISTSLVTSNTSGTSLELKFVKDTSYLSSQLNFSSLIPTVRTHFWFYLSGIF</sequence>
<dbReference type="AlphaFoldDB" id="A0A2Z7BV19"/>
<gene>
    <name evidence="1" type="ORF">F511_22250</name>
</gene>
<reference evidence="1 2" key="1">
    <citation type="journal article" date="2015" name="Proc. Natl. Acad. Sci. U.S.A.">
        <title>The resurrection genome of Boea hygrometrica: A blueprint for survival of dehydration.</title>
        <authorList>
            <person name="Xiao L."/>
            <person name="Yang G."/>
            <person name="Zhang L."/>
            <person name="Yang X."/>
            <person name="Zhao S."/>
            <person name="Ji Z."/>
            <person name="Zhou Q."/>
            <person name="Hu M."/>
            <person name="Wang Y."/>
            <person name="Chen M."/>
            <person name="Xu Y."/>
            <person name="Jin H."/>
            <person name="Xiao X."/>
            <person name="Hu G."/>
            <person name="Bao F."/>
            <person name="Hu Y."/>
            <person name="Wan P."/>
            <person name="Li L."/>
            <person name="Deng X."/>
            <person name="Kuang T."/>
            <person name="Xiang C."/>
            <person name="Zhu J.K."/>
            <person name="Oliver M.J."/>
            <person name="He Y."/>
        </authorList>
    </citation>
    <scope>NUCLEOTIDE SEQUENCE [LARGE SCALE GENOMIC DNA]</scope>
    <source>
        <strain evidence="2">cv. XS01</strain>
    </source>
</reference>
<evidence type="ECO:0000313" key="1">
    <source>
        <dbReference type="EMBL" id="KZV38289.1"/>
    </source>
</evidence>
<keyword evidence="2" id="KW-1185">Reference proteome</keyword>
<protein>
    <submittedName>
        <fullName evidence="1">Uncharacterized protein</fullName>
    </submittedName>
</protein>
<proteinExistence type="predicted"/>